<reference evidence="1" key="1">
    <citation type="submission" date="2018-01" db="EMBL/GenBank/DDBJ databases">
        <title>An insight into the sialome of Amazonian anophelines.</title>
        <authorList>
            <person name="Ribeiro J.M."/>
            <person name="Scarpassa V."/>
            <person name="Calvo E."/>
        </authorList>
    </citation>
    <scope>NUCLEOTIDE SEQUENCE</scope>
</reference>
<dbReference type="EMBL" id="GGFL01013149">
    <property type="protein sequence ID" value="MBW77327.1"/>
    <property type="molecule type" value="Transcribed_RNA"/>
</dbReference>
<protein>
    <submittedName>
        <fullName evidence="1">Putative secreted protein</fullName>
    </submittedName>
</protein>
<name>A0A2M4DIE9_ANODA</name>
<proteinExistence type="predicted"/>
<accession>A0A2M4DIE9</accession>
<dbReference type="AlphaFoldDB" id="A0A2M4DIE9"/>
<organism evidence="1">
    <name type="scientific">Anopheles darlingi</name>
    <name type="common">Mosquito</name>
    <dbReference type="NCBI Taxonomy" id="43151"/>
    <lineage>
        <taxon>Eukaryota</taxon>
        <taxon>Metazoa</taxon>
        <taxon>Ecdysozoa</taxon>
        <taxon>Arthropoda</taxon>
        <taxon>Hexapoda</taxon>
        <taxon>Insecta</taxon>
        <taxon>Pterygota</taxon>
        <taxon>Neoptera</taxon>
        <taxon>Endopterygota</taxon>
        <taxon>Diptera</taxon>
        <taxon>Nematocera</taxon>
        <taxon>Culicoidea</taxon>
        <taxon>Culicidae</taxon>
        <taxon>Anophelinae</taxon>
        <taxon>Anopheles</taxon>
    </lineage>
</organism>
<evidence type="ECO:0000313" key="1">
    <source>
        <dbReference type="EMBL" id="MBW77327.1"/>
    </source>
</evidence>
<sequence length="68" mass="7006">MPRAPVASAPLTVHQCSASCVRGEWKLCAGGGCMLFIKSFPIDQPCLIGKTNAIATRERGDGGGGKMG</sequence>